<evidence type="ECO:0000256" key="6">
    <source>
        <dbReference type="ARBA" id="ARBA00023136"/>
    </source>
</evidence>
<evidence type="ECO:0000256" key="8">
    <source>
        <dbReference type="SAM" id="Phobius"/>
    </source>
</evidence>
<dbReference type="PANTHER" id="PTHR30558:SF13">
    <property type="entry name" value="BIOPOLYMER TRANSPORT PROTEIN EXBD2"/>
    <property type="match status" value="1"/>
</dbReference>
<reference evidence="10" key="1">
    <citation type="journal article" date="2019" name="Int. J. Syst. Evol. Microbiol.">
        <title>The Global Catalogue of Microorganisms (GCM) 10K type strain sequencing project: providing services to taxonomists for standard genome sequencing and annotation.</title>
        <authorList>
            <consortium name="The Broad Institute Genomics Platform"/>
            <consortium name="The Broad Institute Genome Sequencing Center for Infectious Disease"/>
            <person name="Wu L."/>
            <person name="Ma J."/>
        </authorList>
    </citation>
    <scope>NUCLEOTIDE SEQUENCE [LARGE SCALE GENOMIC DNA]</scope>
    <source>
        <strain evidence="10">KCTC 52438</strain>
    </source>
</reference>
<dbReference type="Gene3D" id="3.30.420.270">
    <property type="match status" value="1"/>
</dbReference>
<evidence type="ECO:0000256" key="5">
    <source>
        <dbReference type="ARBA" id="ARBA00022989"/>
    </source>
</evidence>
<evidence type="ECO:0000256" key="4">
    <source>
        <dbReference type="ARBA" id="ARBA00022692"/>
    </source>
</evidence>
<protein>
    <submittedName>
        <fullName evidence="9">ExbD/TolR family protein</fullName>
    </submittedName>
</protein>
<comment type="subcellular location">
    <subcellularLocation>
        <location evidence="1">Cell membrane</location>
        <topology evidence="1">Single-pass membrane protein</topology>
    </subcellularLocation>
    <subcellularLocation>
        <location evidence="7">Cell membrane</location>
        <topology evidence="7">Single-pass type II membrane protein</topology>
    </subcellularLocation>
</comment>
<evidence type="ECO:0000313" key="10">
    <source>
        <dbReference type="Proteomes" id="UP001595476"/>
    </source>
</evidence>
<name>A0ABV7HJM3_9GAMM</name>
<proteinExistence type="inferred from homology"/>
<keyword evidence="7" id="KW-0653">Protein transport</keyword>
<dbReference type="PANTHER" id="PTHR30558">
    <property type="entry name" value="EXBD MEMBRANE COMPONENT OF PMF-DRIVEN MACROMOLECULE IMPORT SYSTEM"/>
    <property type="match status" value="1"/>
</dbReference>
<evidence type="ECO:0000256" key="3">
    <source>
        <dbReference type="ARBA" id="ARBA00022475"/>
    </source>
</evidence>
<accession>A0ABV7HJM3</accession>
<gene>
    <name evidence="9" type="ORF">ACFOEK_17665</name>
</gene>
<dbReference type="Proteomes" id="UP001595476">
    <property type="component" value="Unassembled WGS sequence"/>
</dbReference>
<keyword evidence="5 8" id="KW-1133">Transmembrane helix</keyword>
<dbReference type="EMBL" id="JBHRSZ010000007">
    <property type="protein sequence ID" value="MFC3152871.1"/>
    <property type="molecule type" value="Genomic_DNA"/>
</dbReference>
<keyword evidence="6 8" id="KW-0472">Membrane</keyword>
<evidence type="ECO:0000256" key="2">
    <source>
        <dbReference type="ARBA" id="ARBA00005811"/>
    </source>
</evidence>
<organism evidence="9 10">
    <name type="scientific">Litoribrevibacter euphylliae</name>
    <dbReference type="NCBI Taxonomy" id="1834034"/>
    <lineage>
        <taxon>Bacteria</taxon>
        <taxon>Pseudomonadati</taxon>
        <taxon>Pseudomonadota</taxon>
        <taxon>Gammaproteobacteria</taxon>
        <taxon>Oceanospirillales</taxon>
        <taxon>Oceanospirillaceae</taxon>
        <taxon>Litoribrevibacter</taxon>
    </lineage>
</organism>
<comment type="similarity">
    <text evidence="2 7">Belongs to the ExbD/TolR family.</text>
</comment>
<feature type="transmembrane region" description="Helical" evidence="8">
    <location>
        <begin position="20"/>
        <end position="39"/>
    </location>
</feature>
<evidence type="ECO:0000313" key="9">
    <source>
        <dbReference type="EMBL" id="MFC3152871.1"/>
    </source>
</evidence>
<sequence length="137" mass="15197">MRSRVNLTLDQNDSDIDMTPMLDIVFIMLIFFIVSTTFVKESGVEINRPSASTAEEQESTGIRVAVTAEGLVWLDGQQTDIRMVRPKLERMKVEQPDLAVLLQADEDAKTGVLIKVMDQIKLAGIDQMAVSADKANN</sequence>
<evidence type="ECO:0000256" key="1">
    <source>
        <dbReference type="ARBA" id="ARBA00004162"/>
    </source>
</evidence>
<evidence type="ECO:0000256" key="7">
    <source>
        <dbReference type="RuleBase" id="RU003879"/>
    </source>
</evidence>
<keyword evidence="7" id="KW-0813">Transport</keyword>
<keyword evidence="4 7" id="KW-0812">Transmembrane</keyword>
<dbReference type="InterPro" id="IPR003400">
    <property type="entry name" value="ExbD"/>
</dbReference>
<comment type="caution">
    <text evidence="9">The sequence shown here is derived from an EMBL/GenBank/DDBJ whole genome shotgun (WGS) entry which is preliminary data.</text>
</comment>
<dbReference type="RefSeq" id="WP_386722793.1">
    <property type="nucleotide sequence ID" value="NZ_JBHRSZ010000007.1"/>
</dbReference>
<keyword evidence="3" id="KW-1003">Cell membrane</keyword>
<dbReference type="Pfam" id="PF02472">
    <property type="entry name" value="ExbD"/>
    <property type="match status" value="1"/>
</dbReference>
<keyword evidence="10" id="KW-1185">Reference proteome</keyword>